<dbReference type="SUPFAM" id="SSF57845">
    <property type="entry name" value="B-box zinc-binding domain"/>
    <property type="match status" value="1"/>
</dbReference>
<feature type="signal peptide" evidence="6">
    <location>
        <begin position="1"/>
        <end position="22"/>
    </location>
</feature>
<dbReference type="CDD" id="cd20379">
    <property type="entry name" value="Tudor_dTUD-like"/>
    <property type="match status" value="3"/>
</dbReference>
<evidence type="ECO:0000256" key="5">
    <source>
        <dbReference type="SAM" id="MobiDB-lite"/>
    </source>
</evidence>
<feature type="chain" id="PRO_5043429171" description="RING finger protein 17" evidence="6">
    <location>
        <begin position="23"/>
        <end position="1713"/>
    </location>
</feature>
<feature type="domain" description="B box-type" evidence="8">
    <location>
        <begin position="297"/>
        <end position="338"/>
    </location>
</feature>
<keyword evidence="11" id="KW-1185">Reference proteome</keyword>
<keyword evidence="6" id="KW-0732">Signal</keyword>
<feature type="region of interest" description="Disordered" evidence="5">
    <location>
        <begin position="1241"/>
        <end position="1262"/>
    </location>
</feature>
<dbReference type="InterPro" id="IPR002999">
    <property type="entry name" value="Tudor"/>
</dbReference>
<dbReference type="CDD" id="cd16449">
    <property type="entry name" value="RING-HC"/>
    <property type="match status" value="1"/>
</dbReference>
<dbReference type="SUPFAM" id="SSF57850">
    <property type="entry name" value="RING/U-box"/>
    <property type="match status" value="1"/>
</dbReference>
<evidence type="ECO:0000259" key="7">
    <source>
        <dbReference type="PROSITE" id="PS50089"/>
    </source>
</evidence>
<evidence type="ECO:0000256" key="6">
    <source>
        <dbReference type="SAM" id="SignalP"/>
    </source>
</evidence>
<feature type="compositionally biased region" description="Polar residues" evidence="5">
    <location>
        <begin position="542"/>
        <end position="561"/>
    </location>
</feature>
<dbReference type="PROSITE" id="PS50089">
    <property type="entry name" value="ZF_RING_2"/>
    <property type="match status" value="1"/>
</dbReference>
<evidence type="ECO:0000256" key="1">
    <source>
        <dbReference type="ARBA" id="ARBA00022723"/>
    </source>
</evidence>
<dbReference type="PROSITE" id="PS50119">
    <property type="entry name" value="ZF_BBOX"/>
    <property type="match status" value="1"/>
</dbReference>
<feature type="region of interest" description="Disordered" evidence="5">
    <location>
        <begin position="77"/>
        <end position="109"/>
    </location>
</feature>
<evidence type="ECO:0000313" key="10">
    <source>
        <dbReference type="EMBL" id="KAJ8921526.1"/>
    </source>
</evidence>
<dbReference type="Gene3D" id="3.30.160.60">
    <property type="entry name" value="Classic Zinc Finger"/>
    <property type="match status" value="1"/>
</dbReference>
<feature type="domain" description="Tudor" evidence="9">
    <location>
        <begin position="1582"/>
        <end position="1643"/>
    </location>
</feature>
<accession>A0AAV8W4I0</accession>
<keyword evidence="1" id="KW-0479">Metal-binding</keyword>
<sequence length="1713" mass="195279">VSCTLVVLLTFISATMYMQTQTSRFKAPTSNRGQHSSAGNQYYNDYSFHRPHQNQTQYANYYGQTTSQGFISFQQATGTRGLPPHQAAVSTRGFPPQQQRQQQKRNRGNQYKIMKNRTTDVHQREDSERNHDIVEVKDTSGAFLCPGCSTNYDYYIKNNRYMGRIPLVLHCHHTCCQECIYKGVIANSFACPSCNEPSDLSDRSGNEHLQELFTFNYYVMGVITCTKPRGYNPNKCNNLSLVPTQVTLNNRKVAIEPPTESESEPDPEGECSTVVHKSAKSLWSHIQVPFTNGNLSAELQKCPEHATMDVEFFCSTCDTGACCYCFIDKHEGHEKIYLSKLNKDELEELQTLKDEAEHVLRQLLISQKKLKKVTSPETSALEKRISQYFVDLHGGLDSIYRNLLKEAANSEGGVGGGEKIKSSLDNSVKMWKNILSAADNVSSKKTNLRWILEKLRGVKETPCYLLSEATAVAEAPEFHADSVLENLSSLFTIEKRGDRNLRLVKKDELPSDYEKDSSDVQYENDADILLNSILRSSRKSENNFSSKKTSCKSLPTGNKKSSGQKRHKIDKKAISEIGNILQIPLDNERVEVTHIESLECFYVQFKKNQLSFIQMNEDIENYVKMVNEDVGGIEVGELYLVLYSNKKEKMWCRGRIAEIIKSEGAETLYEVQLIDYGSTQMVDISKLRNITPQLAQRKPFAVQCELYNPANNSWGKNAHVYMGKIINGKELYMVVKNVDNGVYTVDLMISSSDRGLTSIIDILIHTCSNVLSSSSDSLNSVKQKTSSFSSTVKIFANSFKFHRNQSQRVIIAKVIDPHHIFVHIADYVDLLKSLSNELKRYYKNNASDWCVPVEGTYAVVEYRDPIRGNWHRAFVKKVDMLQTRAHVLLVDWGTTVVVPWASMRVLKDSFTRLESQAILIKLAHVEPYQGGDAWTESATLYLEKNFRIQEPLLMTVYSVDPLEVALFEMENCVNLCINAQLVHEKLADSTGKISQTLKWPKEDEQQPCFNEEEGLVATLLKKADEIGDEDSLTGEEEEDAEVTVKQKIDVVKVVSPSLIYIKFLHLKEEELKLYKELHFHYNKEKESKETWEAEEGCVVLMNDNYTRGKIICPVEDKFKVDLGFQKIIYKCHLANVRPAGGDQWSLSSTEVLEKTFEKHRDIYTTKTTEVVQQTSMPMLMWYTKVKIGGALEPSITKFISINKLLVKLGFAYNDVKVEKEDNKVTTSAMVHFGAAGLDKSLESGSESEATQEEGLATSAKSSKTRSTDWIALIEEEENSASNSKHDSPYHTREAEITDWKPPFPIKKYEFKAFITCADIGGILYLRDEDLQPVYQDMENNLKQYFDSQSPSLDRPVWQPGQICTISYKDYWYRGKILRVDNPKEILAVMIDFGSEHLLQPEQLHREILYPEIPAFASKVKLDRIYAKSGQWMTSDYDTLVSTATERARIVIQGSLNVEVPSAEVYNEQGQSLNDLMVKLCPNLTRSLKDNSDDSEDEMVVLEKETAVDVEPDIQIDTTSMRFVEIPIPEKAFTDKIQMDVVGILFYNKVVLRLAVDAVFEDRILNLNTDIQDFCEKQPVLDNIEVGMPCVCPYAEDGLWYRARIHNIEGIDCGYVFVFFVDFGNVESVPIDNVRMMKEEWFKLPMPCYIADVNIELQTENYLEHILQLMKKLFMKTKWVRFVLRDPLMVDLYEDSGALYYESLVSNGLLKVKK</sequence>
<feature type="region of interest" description="Disordered" evidence="5">
    <location>
        <begin position="540"/>
        <end position="568"/>
    </location>
</feature>
<organism evidence="10 11">
    <name type="scientific">Exocentrus adspersus</name>
    <dbReference type="NCBI Taxonomy" id="1586481"/>
    <lineage>
        <taxon>Eukaryota</taxon>
        <taxon>Metazoa</taxon>
        <taxon>Ecdysozoa</taxon>
        <taxon>Arthropoda</taxon>
        <taxon>Hexapoda</taxon>
        <taxon>Insecta</taxon>
        <taxon>Pterygota</taxon>
        <taxon>Neoptera</taxon>
        <taxon>Endopterygota</taxon>
        <taxon>Coleoptera</taxon>
        <taxon>Polyphaga</taxon>
        <taxon>Cucujiformia</taxon>
        <taxon>Chrysomeloidea</taxon>
        <taxon>Cerambycidae</taxon>
        <taxon>Lamiinae</taxon>
        <taxon>Acanthocinini</taxon>
        <taxon>Exocentrus</taxon>
    </lineage>
</organism>
<dbReference type="GO" id="GO:0008270">
    <property type="term" value="F:zinc ion binding"/>
    <property type="evidence" value="ECO:0007669"/>
    <property type="project" value="UniProtKB-KW"/>
</dbReference>
<dbReference type="SUPFAM" id="SSF63748">
    <property type="entry name" value="Tudor/PWWP/MBT"/>
    <property type="match status" value="4"/>
</dbReference>
<dbReference type="Pfam" id="PF00567">
    <property type="entry name" value="TUDOR"/>
    <property type="match status" value="4"/>
</dbReference>
<reference evidence="10 11" key="1">
    <citation type="journal article" date="2023" name="Insect Mol. Biol.">
        <title>Genome sequencing provides insights into the evolution of gene families encoding plant cell wall-degrading enzymes in longhorned beetles.</title>
        <authorList>
            <person name="Shin N.R."/>
            <person name="Okamura Y."/>
            <person name="Kirsch R."/>
            <person name="Pauchet Y."/>
        </authorList>
    </citation>
    <scope>NUCLEOTIDE SEQUENCE [LARGE SCALE GENOMIC DNA]</scope>
    <source>
        <strain evidence="10">EAD_L_NR</strain>
    </source>
</reference>
<dbReference type="InterPro" id="IPR035437">
    <property type="entry name" value="SNase_OB-fold_sf"/>
</dbReference>
<evidence type="ECO:0000256" key="4">
    <source>
        <dbReference type="PROSITE-ProRule" id="PRU00024"/>
    </source>
</evidence>
<dbReference type="Gene3D" id="2.30.30.140">
    <property type="match status" value="4"/>
</dbReference>
<feature type="domain" description="RING-type" evidence="7">
    <location>
        <begin position="145"/>
        <end position="195"/>
    </location>
</feature>
<dbReference type="Proteomes" id="UP001159042">
    <property type="component" value="Unassembled WGS sequence"/>
</dbReference>
<evidence type="ECO:0000256" key="3">
    <source>
        <dbReference type="ARBA" id="ARBA00022833"/>
    </source>
</evidence>
<dbReference type="PROSITE" id="PS50304">
    <property type="entry name" value="TUDOR"/>
    <property type="match status" value="1"/>
</dbReference>
<evidence type="ECO:0000259" key="9">
    <source>
        <dbReference type="PROSITE" id="PS50304"/>
    </source>
</evidence>
<protein>
    <recommendedName>
        <fullName evidence="12">RING finger protein 17</fullName>
    </recommendedName>
</protein>
<dbReference type="GO" id="GO:0005737">
    <property type="term" value="C:cytoplasm"/>
    <property type="evidence" value="ECO:0007669"/>
    <property type="project" value="UniProtKB-ARBA"/>
</dbReference>
<comment type="caution">
    <text evidence="10">The sequence shown here is derived from an EMBL/GenBank/DDBJ whole genome shotgun (WGS) entry which is preliminary data.</text>
</comment>
<dbReference type="PANTHER" id="PTHR16442">
    <property type="entry name" value="RING FINGER PROTEIN 17"/>
    <property type="match status" value="1"/>
</dbReference>
<dbReference type="PANTHER" id="PTHR16442:SF1">
    <property type="entry name" value="RING FINGER PROTEIN 17"/>
    <property type="match status" value="1"/>
</dbReference>
<dbReference type="Gene3D" id="3.30.40.10">
    <property type="entry name" value="Zinc/RING finger domain, C3HC4 (zinc finger)"/>
    <property type="match status" value="1"/>
</dbReference>
<keyword evidence="3" id="KW-0862">Zinc</keyword>
<dbReference type="Gene3D" id="2.40.50.90">
    <property type="match status" value="3"/>
</dbReference>
<feature type="compositionally biased region" description="Low complexity" evidence="5">
    <location>
        <begin position="92"/>
        <end position="101"/>
    </location>
</feature>
<evidence type="ECO:0008006" key="12">
    <source>
        <dbReference type="Google" id="ProtNLM"/>
    </source>
</evidence>
<evidence type="ECO:0000256" key="2">
    <source>
        <dbReference type="ARBA" id="ARBA00022771"/>
    </source>
</evidence>
<feature type="non-terminal residue" evidence="10">
    <location>
        <position position="1"/>
    </location>
</feature>
<name>A0AAV8W4I0_9CUCU</name>
<keyword evidence="2 4" id="KW-0863">Zinc-finger</keyword>
<evidence type="ECO:0000313" key="11">
    <source>
        <dbReference type="Proteomes" id="UP001159042"/>
    </source>
</evidence>
<gene>
    <name evidence="10" type="ORF">NQ315_003144</name>
</gene>
<dbReference type="EMBL" id="JANEYG010000010">
    <property type="protein sequence ID" value="KAJ8921526.1"/>
    <property type="molecule type" value="Genomic_DNA"/>
</dbReference>
<dbReference type="InterPro" id="IPR000315">
    <property type="entry name" value="Znf_B-box"/>
</dbReference>
<dbReference type="SMART" id="SM00333">
    <property type="entry name" value="TUDOR"/>
    <property type="match status" value="4"/>
</dbReference>
<proteinExistence type="predicted"/>
<evidence type="ECO:0000259" key="8">
    <source>
        <dbReference type="PROSITE" id="PS50119"/>
    </source>
</evidence>
<dbReference type="InterPro" id="IPR001841">
    <property type="entry name" value="Znf_RING"/>
</dbReference>
<dbReference type="InterPro" id="IPR013083">
    <property type="entry name" value="Znf_RING/FYVE/PHD"/>
</dbReference>